<gene>
    <name evidence="2" type="ORF">B7G68_16895</name>
</gene>
<organism evidence="2 3">
    <name type="scientific">Caulobacter segnis</name>
    <dbReference type="NCBI Taxonomy" id="88688"/>
    <lineage>
        <taxon>Bacteria</taxon>
        <taxon>Pseudomonadati</taxon>
        <taxon>Pseudomonadota</taxon>
        <taxon>Alphaproteobacteria</taxon>
        <taxon>Caulobacterales</taxon>
        <taxon>Caulobacteraceae</taxon>
        <taxon>Caulobacter</taxon>
    </lineage>
</organism>
<keyword evidence="1" id="KW-0472">Membrane</keyword>
<evidence type="ECO:0008006" key="4">
    <source>
        <dbReference type="Google" id="ProtNLM"/>
    </source>
</evidence>
<keyword evidence="1" id="KW-1133">Transmembrane helix</keyword>
<dbReference type="RefSeq" id="WP_013080382.1">
    <property type="nucleotide sequence ID" value="NZ_CP027850.1"/>
</dbReference>
<keyword evidence="3" id="KW-1185">Reference proteome</keyword>
<reference evidence="2 3" key="1">
    <citation type="journal article" date="2015" name="Biotechnol. Bioeng.">
        <title>Genome sequence and phenotypic characterization of Caulobacter segnis.</title>
        <authorList>
            <person name="Patel S."/>
            <person name="Fletcher B."/>
            <person name="Scott D.C."/>
            <person name="Ely B."/>
        </authorList>
    </citation>
    <scope>NUCLEOTIDE SEQUENCE [LARGE SCALE GENOMIC DNA]</scope>
    <source>
        <strain evidence="2 3">TK0059</strain>
    </source>
</reference>
<dbReference type="EMBL" id="CP027850">
    <property type="protein sequence ID" value="AVQ03376.1"/>
    <property type="molecule type" value="Genomic_DNA"/>
</dbReference>
<keyword evidence="1" id="KW-0812">Transmembrane</keyword>
<proteinExistence type="predicted"/>
<evidence type="ECO:0000313" key="2">
    <source>
        <dbReference type="EMBL" id="AVQ03376.1"/>
    </source>
</evidence>
<name>A0ABN5IX68_9CAUL</name>
<feature type="transmembrane region" description="Helical" evidence="1">
    <location>
        <begin position="140"/>
        <end position="158"/>
    </location>
</feature>
<sequence>MSLNSLATRHAVRPANIAARADGQPAEQKDAFEPLTRYLPTETITVFVAAIAASVDTPALTLAGTPLHVPWLLYGLFAVLTPATYLALAYAKQREAERQAGASKAPFAPHLWPPIAATIAFLIWALSIRGVLPDGALKTWGGLIAVAAILVSSLLSLADRVLIPKTAG</sequence>
<dbReference type="Proteomes" id="UP000240527">
    <property type="component" value="Chromosome"/>
</dbReference>
<accession>A0ABN5IX68</accession>
<feature type="transmembrane region" description="Helical" evidence="1">
    <location>
        <begin position="71"/>
        <end position="91"/>
    </location>
</feature>
<protein>
    <recommendedName>
        <fullName evidence="4">Amino acid permease</fullName>
    </recommendedName>
</protein>
<evidence type="ECO:0000313" key="3">
    <source>
        <dbReference type="Proteomes" id="UP000240527"/>
    </source>
</evidence>
<feature type="transmembrane region" description="Helical" evidence="1">
    <location>
        <begin position="111"/>
        <end position="128"/>
    </location>
</feature>
<evidence type="ECO:0000256" key="1">
    <source>
        <dbReference type="SAM" id="Phobius"/>
    </source>
</evidence>